<reference evidence="1" key="1">
    <citation type="journal article" date="2021" name="New Phytol.">
        <title>Evolutionary innovations through gain and loss of genes in the ectomycorrhizal Boletales.</title>
        <authorList>
            <person name="Wu G."/>
            <person name="Miyauchi S."/>
            <person name="Morin E."/>
            <person name="Kuo A."/>
            <person name="Drula E."/>
            <person name="Varga T."/>
            <person name="Kohler A."/>
            <person name="Feng B."/>
            <person name="Cao Y."/>
            <person name="Lipzen A."/>
            <person name="Daum C."/>
            <person name="Hundley H."/>
            <person name="Pangilinan J."/>
            <person name="Johnson J."/>
            <person name="Barry K."/>
            <person name="LaButti K."/>
            <person name="Ng V."/>
            <person name="Ahrendt S."/>
            <person name="Min B."/>
            <person name="Choi I.G."/>
            <person name="Park H."/>
            <person name="Plett J.M."/>
            <person name="Magnuson J."/>
            <person name="Spatafora J.W."/>
            <person name="Nagy L.G."/>
            <person name="Henrissat B."/>
            <person name="Grigoriev I.V."/>
            <person name="Yang Z.L."/>
            <person name="Xu J."/>
            <person name="Martin F.M."/>
        </authorList>
    </citation>
    <scope>NUCLEOTIDE SEQUENCE</scope>
    <source>
        <strain evidence="1">KUC20120723A-06</strain>
    </source>
</reference>
<keyword evidence="2" id="KW-1185">Reference proteome</keyword>
<sequence>MKAHLRTKGLWLLVSGKEKRPASGDDKQATWDAKADKAAGELYLGLSPEQRIHIDAVQDDPIAVWSTLASIHVQERPGTRFNAWDDFFSIRKQDDESLSSLIARIEDSMSKIQELRPKDPSKPYTLADLDTELVSMAMIRSLPEEFDHFASSLMLLKSLDKQELKAAFLAEETQRRRRAD</sequence>
<accession>A0ACB8AWJ3</accession>
<evidence type="ECO:0000313" key="1">
    <source>
        <dbReference type="EMBL" id="KAH7917341.1"/>
    </source>
</evidence>
<proteinExistence type="predicted"/>
<name>A0ACB8AWJ3_9AGAM</name>
<evidence type="ECO:0000313" key="2">
    <source>
        <dbReference type="Proteomes" id="UP000790709"/>
    </source>
</evidence>
<comment type="caution">
    <text evidence="1">The sequence shown here is derived from an EMBL/GenBank/DDBJ whole genome shotgun (WGS) entry which is preliminary data.</text>
</comment>
<protein>
    <submittedName>
        <fullName evidence="1">Uncharacterized protein</fullName>
    </submittedName>
</protein>
<organism evidence="1 2">
    <name type="scientific">Leucogyrophana mollusca</name>
    <dbReference type="NCBI Taxonomy" id="85980"/>
    <lineage>
        <taxon>Eukaryota</taxon>
        <taxon>Fungi</taxon>
        <taxon>Dikarya</taxon>
        <taxon>Basidiomycota</taxon>
        <taxon>Agaricomycotina</taxon>
        <taxon>Agaricomycetes</taxon>
        <taxon>Agaricomycetidae</taxon>
        <taxon>Boletales</taxon>
        <taxon>Boletales incertae sedis</taxon>
        <taxon>Leucogyrophana</taxon>
    </lineage>
</organism>
<dbReference type="Proteomes" id="UP000790709">
    <property type="component" value="Unassembled WGS sequence"/>
</dbReference>
<feature type="non-terminal residue" evidence="1">
    <location>
        <position position="180"/>
    </location>
</feature>
<gene>
    <name evidence="1" type="ORF">BV22DRAFT_1026535</name>
</gene>
<dbReference type="EMBL" id="MU267112">
    <property type="protein sequence ID" value="KAH7917341.1"/>
    <property type="molecule type" value="Genomic_DNA"/>
</dbReference>